<reference evidence="2 3" key="1">
    <citation type="submission" date="2019-07" db="EMBL/GenBank/DDBJ databases">
        <title>De Novo Assembly of kiwifruit Actinidia rufa.</title>
        <authorList>
            <person name="Sugita-Konishi S."/>
            <person name="Sato K."/>
            <person name="Mori E."/>
            <person name="Abe Y."/>
            <person name="Kisaki G."/>
            <person name="Hamano K."/>
            <person name="Suezawa K."/>
            <person name="Otani M."/>
            <person name="Fukuda T."/>
            <person name="Manabe T."/>
            <person name="Gomi K."/>
            <person name="Tabuchi M."/>
            <person name="Akimitsu K."/>
            <person name="Kataoka I."/>
        </authorList>
    </citation>
    <scope>NUCLEOTIDE SEQUENCE [LARGE SCALE GENOMIC DNA]</scope>
    <source>
        <strain evidence="3">cv. Fuchu</strain>
    </source>
</reference>
<evidence type="ECO:0008006" key="4">
    <source>
        <dbReference type="Google" id="ProtNLM"/>
    </source>
</evidence>
<name>A0A7J0F098_9ERIC</name>
<dbReference type="AlphaFoldDB" id="A0A7J0F098"/>
<dbReference type="OrthoDB" id="1056497at2759"/>
<gene>
    <name evidence="2" type="ORF">Acr_08g0004980</name>
</gene>
<sequence>MEEERQRDCRVPLISTLFFFSCLIGGVLLILWLLDSNISQPWFPILALALIGFPWGFWFLTYIYTLIKPCFRRGGGGCELSHLPKPLAAATAATSPRDFSVTSPTGKRQVHFGAAMVMGSDGNGRQSGQHDGGEELSIASSKECEMPLTLAVSS</sequence>
<dbReference type="EMBL" id="BJWL01000008">
    <property type="protein sequence ID" value="GFY92102.1"/>
    <property type="molecule type" value="Genomic_DNA"/>
</dbReference>
<keyword evidence="1" id="KW-0472">Membrane</keyword>
<proteinExistence type="predicted"/>
<evidence type="ECO:0000313" key="2">
    <source>
        <dbReference type="EMBL" id="GFY92102.1"/>
    </source>
</evidence>
<comment type="caution">
    <text evidence="2">The sequence shown here is derived from an EMBL/GenBank/DDBJ whole genome shotgun (WGS) entry which is preliminary data.</text>
</comment>
<feature type="transmembrane region" description="Helical" evidence="1">
    <location>
        <begin position="45"/>
        <end position="67"/>
    </location>
</feature>
<dbReference type="PANTHER" id="PTHR34964">
    <property type="entry name" value="MEMBRANE LIPOPROTEIN-RELATED"/>
    <property type="match status" value="1"/>
</dbReference>
<dbReference type="PANTHER" id="PTHR34964:SF1">
    <property type="entry name" value="MEMBRANE LIPOPROTEIN"/>
    <property type="match status" value="1"/>
</dbReference>
<keyword evidence="1" id="KW-1133">Transmembrane helix</keyword>
<dbReference type="PROSITE" id="PS51257">
    <property type="entry name" value="PROKAR_LIPOPROTEIN"/>
    <property type="match status" value="1"/>
</dbReference>
<evidence type="ECO:0000313" key="3">
    <source>
        <dbReference type="Proteomes" id="UP000585474"/>
    </source>
</evidence>
<accession>A0A7J0F098</accession>
<keyword evidence="3" id="KW-1185">Reference proteome</keyword>
<organism evidence="2 3">
    <name type="scientific">Actinidia rufa</name>
    <dbReference type="NCBI Taxonomy" id="165716"/>
    <lineage>
        <taxon>Eukaryota</taxon>
        <taxon>Viridiplantae</taxon>
        <taxon>Streptophyta</taxon>
        <taxon>Embryophyta</taxon>
        <taxon>Tracheophyta</taxon>
        <taxon>Spermatophyta</taxon>
        <taxon>Magnoliopsida</taxon>
        <taxon>eudicotyledons</taxon>
        <taxon>Gunneridae</taxon>
        <taxon>Pentapetalae</taxon>
        <taxon>asterids</taxon>
        <taxon>Ericales</taxon>
        <taxon>Actinidiaceae</taxon>
        <taxon>Actinidia</taxon>
    </lineage>
</organism>
<keyword evidence="1" id="KW-0812">Transmembrane</keyword>
<feature type="transmembrane region" description="Helical" evidence="1">
    <location>
        <begin position="12"/>
        <end position="33"/>
    </location>
</feature>
<dbReference type="Proteomes" id="UP000585474">
    <property type="component" value="Unassembled WGS sequence"/>
</dbReference>
<evidence type="ECO:0000256" key="1">
    <source>
        <dbReference type="SAM" id="Phobius"/>
    </source>
</evidence>
<protein>
    <recommendedName>
        <fullName evidence="4">Transmembrane protein</fullName>
    </recommendedName>
</protein>